<dbReference type="InterPro" id="IPR035914">
    <property type="entry name" value="Sperma_CUB_dom_sf"/>
</dbReference>
<dbReference type="PANTHER" id="PTHR33236:SF5">
    <property type="entry name" value="CUB DOMAIN-CONTAINING PROTEIN"/>
    <property type="match status" value="1"/>
</dbReference>
<dbReference type="Pfam" id="PF26080">
    <property type="entry name" value="CUB_animal"/>
    <property type="match status" value="1"/>
</dbReference>
<dbReference type="PANTHER" id="PTHR33236">
    <property type="entry name" value="INTRAFLAGELLAR TRANSPORT PROTEIN 122 FAMILY PROTEIN-RELATED"/>
    <property type="match status" value="1"/>
</dbReference>
<dbReference type="InterPro" id="IPR058698">
    <property type="entry name" value="CUB_metazoa"/>
</dbReference>
<dbReference type="GeneID" id="108670406"/>
<dbReference type="Gene3D" id="2.60.120.290">
    <property type="entry name" value="Spermadhesin, CUB domain"/>
    <property type="match status" value="1"/>
</dbReference>
<gene>
    <name evidence="5" type="primary">LOC108670406</name>
</gene>
<name>A0A8B7NIA2_HYAAZ</name>
<organism evidence="4 5">
    <name type="scientific">Hyalella azteca</name>
    <name type="common">Amphipod</name>
    <dbReference type="NCBI Taxonomy" id="294128"/>
    <lineage>
        <taxon>Eukaryota</taxon>
        <taxon>Metazoa</taxon>
        <taxon>Ecdysozoa</taxon>
        <taxon>Arthropoda</taxon>
        <taxon>Crustacea</taxon>
        <taxon>Multicrustacea</taxon>
        <taxon>Malacostraca</taxon>
        <taxon>Eumalacostraca</taxon>
        <taxon>Peracarida</taxon>
        <taxon>Amphipoda</taxon>
        <taxon>Senticaudata</taxon>
        <taxon>Talitrida</taxon>
        <taxon>Talitroidea</taxon>
        <taxon>Hyalellidae</taxon>
        <taxon>Hyalella</taxon>
    </lineage>
</organism>
<sequence>MYVDVDPNGGNPTINIDTGITSSQRNWNIKVDQIACNSPYKAPEGCTQYYTNSSGIVESFNYVQPTAAQIADASASLHLNNLRYGICVASRSGYCSISWTKGDTVTTNPYTFGISGDAQGLSPTLIGTETASLTGTANCSADYVLIPSGEYVDTAGVSVMADRFCGLGFPEQVVVSDIQPFVMYVVTDSNETGDAANFGFRLQYRQNACT</sequence>
<reference evidence="5" key="1">
    <citation type="submission" date="2025-08" db="UniProtKB">
        <authorList>
            <consortium name="RefSeq"/>
        </authorList>
    </citation>
    <scope>IDENTIFICATION</scope>
    <source>
        <tissue evidence="5">Whole organism</tissue>
    </source>
</reference>
<proteinExistence type="predicted"/>
<evidence type="ECO:0000313" key="5">
    <source>
        <dbReference type="RefSeq" id="XP_018013365.1"/>
    </source>
</evidence>
<protein>
    <submittedName>
        <fullName evidence="5">Uncharacterized protein LOC108670406</fullName>
    </submittedName>
</protein>
<dbReference type="OMA" id="WNSTINC"/>
<evidence type="ECO:0000259" key="3">
    <source>
        <dbReference type="PROSITE" id="PS01180"/>
    </source>
</evidence>
<comment type="caution">
    <text evidence="2">Lacks conserved residue(s) required for the propagation of feature annotation.</text>
</comment>
<keyword evidence="4" id="KW-1185">Reference proteome</keyword>
<dbReference type="Proteomes" id="UP000694843">
    <property type="component" value="Unplaced"/>
</dbReference>
<dbReference type="PROSITE" id="PS01180">
    <property type="entry name" value="CUB"/>
    <property type="match status" value="1"/>
</dbReference>
<dbReference type="AlphaFoldDB" id="A0A8B7NIA2"/>
<feature type="domain" description="CUB" evidence="3">
    <location>
        <begin position="46"/>
        <end position="207"/>
    </location>
</feature>
<evidence type="ECO:0000256" key="2">
    <source>
        <dbReference type="PROSITE-ProRule" id="PRU00059"/>
    </source>
</evidence>
<dbReference type="SUPFAM" id="SSF49854">
    <property type="entry name" value="Spermadhesin, CUB domain"/>
    <property type="match status" value="1"/>
</dbReference>
<dbReference type="RefSeq" id="XP_018013365.1">
    <property type="nucleotide sequence ID" value="XM_018157876.2"/>
</dbReference>
<dbReference type="OrthoDB" id="6382149at2759"/>
<evidence type="ECO:0000256" key="1">
    <source>
        <dbReference type="ARBA" id="ARBA00023157"/>
    </source>
</evidence>
<keyword evidence="1" id="KW-1015">Disulfide bond</keyword>
<dbReference type="KEGG" id="hazt:108670406"/>
<accession>A0A8B7NIA2</accession>
<evidence type="ECO:0000313" key="4">
    <source>
        <dbReference type="Proteomes" id="UP000694843"/>
    </source>
</evidence>
<dbReference type="InterPro" id="IPR000859">
    <property type="entry name" value="CUB_dom"/>
</dbReference>